<evidence type="ECO:0000259" key="2">
    <source>
        <dbReference type="Pfam" id="PF01243"/>
    </source>
</evidence>
<protein>
    <submittedName>
        <fullName evidence="3">PPOX class F420-dependent oxidoreductase</fullName>
    </submittedName>
</protein>
<dbReference type="Proteomes" id="UP001268542">
    <property type="component" value="Unassembled WGS sequence"/>
</dbReference>
<dbReference type="PANTHER" id="PTHR35176">
    <property type="entry name" value="HEME OXYGENASE HI_0854-RELATED"/>
    <property type="match status" value="1"/>
</dbReference>
<dbReference type="SUPFAM" id="SSF50475">
    <property type="entry name" value="FMN-binding split barrel"/>
    <property type="match status" value="1"/>
</dbReference>
<evidence type="ECO:0000313" key="4">
    <source>
        <dbReference type="Proteomes" id="UP001268542"/>
    </source>
</evidence>
<dbReference type="RefSeq" id="WP_315735844.1">
    <property type="nucleotide sequence ID" value="NZ_JAVYII010000011.1"/>
</dbReference>
<keyword evidence="4" id="KW-1185">Reference proteome</keyword>
<organism evidence="3 4">
    <name type="scientific">Nocardioides imazamoxiresistens</name>
    <dbReference type="NCBI Taxonomy" id="3231893"/>
    <lineage>
        <taxon>Bacteria</taxon>
        <taxon>Bacillati</taxon>
        <taxon>Actinomycetota</taxon>
        <taxon>Actinomycetes</taxon>
        <taxon>Propionibacteriales</taxon>
        <taxon>Nocardioidaceae</taxon>
        <taxon>Nocardioides</taxon>
    </lineage>
</organism>
<keyword evidence="1" id="KW-0560">Oxidoreductase</keyword>
<dbReference type="InterPro" id="IPR012349">
    <property type="entry name" value="Split_barrel_FMN-bd"/>
</dbReference>
<comment type="caution">
    <text evidence="3">The sequence shown here is derived from an EMBL/GenBank/DDBJ whole genome shotgun (WGS) entry which is preliminary data.</text>
</comment>
<sequence length="128" mass="13973">MTSLPDRARELLDAHSFVTLATLNADGSPQATILWAARDGDTVLLSTLQGRQKERNLQRDPRVSLVIHDAENPYTFVEVRGSVTITTDGGPELIQTLSQAYTGGPYTADGPDDVRVVLRLEADKVVVR</sequence>
<evidence type="ECO:0000256" key="1">
    <source>
        <dbReference type="ARBA" id="ARBA00023002"/>
    </source>
</evidence>
<dbReference type="PANTHER" id="PTHR35176:SF6">
    <property type="entry name" value="HEME OXYGENASE HI_0854-RELATED"/>
    <property type="match status" value="1"/>
</dbReference>
<reference evidence="3 4" key="1">
    <citation type="submission" date="2023-08" db="EMBL/GenBank/DDBJ databases">
        <title>Nocardioides seae sp. nov., a bacterium isolated from a soil.</title>
        <authorList>
            <person name="Wang X."/>
        </authorList>
    </citation>
    <scope>NUCLEOTIDE SEQUENCE [LARGE SCALE GENOMIC DNA]</scope>
    <source>
        <strain evidence="3 4">YZH12</strain>
    </source>
</reference>
<accession>A0ABU3Q174</accession>
<dbReference type="InterPro" id="IPR019920">
    <property type="entry name" value="F420-binding_dom_put"/>
</dbReference>
<dbReference type="Pfam" id="PF01243">
    <property type="entry name" value="PNPOx_N"/>
    <property type="match status" value="1"/>
</dbReference>
<dbReference type="InterPro" id="IPR052019">
    <property type="entry name" value="F420H2_bilvrd_red/Heme_oxyg"/>
</dbReference>
<dbReference type="Gene3D" id="2.30.110.10">
    <property type="entry name" value="Electron Transport, Fmn-binding Protein, Chain A"/>
    <property type="match status" value="1"/>
</dbReference>
<evidence type="ECO:0000313" key="3">
    <source>
        <dbReference type="EMBL" id="MDT9595271.1"/>
    </source>
</evidence>
<dbReference type="InterPro" id="IPR011576">
    <property type="entry name" value="Pyridox_Oxase_N"/>
</dbReference>
<dbReference type="NCBIfam" id="TIGR03618">
    <property type="entry name" value="Rv1155_F420"/>
    <property type="match status" value="1"/>
</dbReference>
<proteinExistence type="predicted"/>
<dbReference type="EMBL" id="JAVYII010000011">
    <property type="protein sequence ID" value="MDT9595271.1"/>
    <property type="molecule type" value="Genomic_DNA"/>
</dbReference>
<name>A0ABU3Q174_9ACTN</name>
<gene>
    <name evidence="3" type="ORF">RDV89_19445</name>
</gene>
<feature type="domain" description="Pyridoxamine 5'-phosphate oxidase N-terminal" evidence="2">
    <location>
        <begin position="4"/>
        <end position="123"/>
    </location>
</feature>